<accession>B4SCC9</accession>
<name>B4SCC9_PELPB</name>
<feature type="transmembrane region" description="Helical" evidence="1">
    <location>
        <begin position="35"/>
        <end position="53"/>
    </location>
</feature>
<dbReference type="InterPro" id="IPR058982">
    <property type="entry name" value="Beta-barrel_AprE"/>
</dbReference>
<proteinExistence type="predicted"/>
<dbReference type="InterPro" id="IPR050739">
    <property type="entry name" value="MFP"/>
</dbReference>
<organism evidence="4 5">
    <name type="scientific">Pelodictyon phaeoclathratiforme (strain DSM 5477 / BU-1)</name>
    <dbReference type="NCBI Taxonomy" id="324925"/>
    <lineage>
        <taxon>Bacteria</taxon>
        <taxon>Pseudomonadati</taxon>
        <taxon>Chlorobiota</taxon>
        <taxon>Chlorobiia</taxon>
        <taxon>Chlorobiales</taxon>
        <taxon>Chlorobiaceae</taxon>
        <taxon>Chlorobium/Pelodictyon group</taxon>
        <taxon>Pelodictyon</taxon>
    </lineage>
</organism>
<keyword evidence="1" id="KW-0812">Transmembrane</keyword>
<dbReference type="PANTHER" id="PTHR30386">
    <property type="entry name" value="MEMBRANE FUSION SUBUNIT OF EMRAB-TOLC MULTIDRUG EFFLUX PUMP"/>
    <property type="match status" value="1"/>
</dbReference>
<dbReference type="KEGG" id="pph:Ppha_0380"/>
<evidence type="ECO:0000259" key="2">
    <source>
        <dbReference type="Pfam" id="PF25994"/>
    </source>
</evidence>
<dbReference type="Gene3D" id="2.40.30.170">
    <property type="match status" value="1"/>
</dbReference>
<dbReference type="HOGENOM" id="CLU_023976_1_1_10"/>
<evidence type="ECO:0000313" key="4">
    <source>
        <dbReference type="EMBL" id="ACF42709.1"/>
    </source>
</evidence>
<dbReference type="PRINTS" id="PR01490">
    <property type="entry name" value="RTXTOXIND"/>
</dbReference>
<evidence type="ECO:0000313" key="5">
    <source>
        <dbReference type="Proteomes" id="UP000002724"/>
    </source>
</evidence>
<evidence type="ECO:0000256" key="1">
    <source>
        <dbReference type="SAM" id="Phobius"/>
    </source>
</evidence>
<dbReference type="STRING" id="324925.Ppha_0380"/>
<protein>
    <submittedName>
        <fullName evidence="4">Secretion protein HlyD family protein</fullName>
    </submittedName>
</protein>
<dbReference type="RefSeq" id="WP_012507204.1">
    <property type="nucleotide sequence ID" value="NC_011060.1"/>
</dbReference>
<dbReference type="Pfam" id="PF25994">
    <property type="entry name" value="HH_AprE"/>
    <property type="match status" value="1"/>
</dbReference>
<feature type="domain" description="AprE-like long alpha-helical hairpin" evidence="2">
    <location>
        <begin position="108"/>
        <end position="173"/>
    </location>
</feature>
<dbReference type="Pfam" id="PF26002">
    <property type="entry name" value="Beta-barrel_AprE"/>
    <property type="match status" value="1"/>
</dbReference>
<dbReference type="PANTHER" id="PTHR30386:SF17">
    <property type="entry name" value="ALKALINE PROTEASE SECRETION PROTEIN APRE"/>
    <property type="match status" value="1"/>
</dbReference>
<sequence>MSIRDIMAKVKLAPDEKETGNKGEEYRDTRGPVKLGIWILLIGFGSFLLWAAFAPLDEGVPCQGLVSIATKRKVVENLRGGRVEKVNVREGQMVKEGDVLIMLDSQTARARYDEVHQHYLGMRATADRLIAEMRGAPSITFHKDLLTEPDRQLAQQNMQNQRQLFLSRRVSLQILNKQLEAMTSLAREGYAPLNQQHELELKIAEFKSSTASQLAQVQLEVEADGEKTRALAEELADTEVRSPASGQVVGLQVQTVGAVIQPGQKIMDIVPLHESLLIDTKVAPHLIDSIHNGLPVDVSFSSFAHSPQLVVEGVVESLSKDIVTDPQVNPMTPGASYYLARVSVTPEGMTSLGRREMQPGMPVQVVIKTGERSLLTYLVDPLIKRIAVSMKEE</sequence>
<dbReference type="EMBL" id="CP001110">
    <property type="protein sequence ID" value="ACF42709.1"/>
    <property type="molecule type" value="Genomic_DNA"/>
</dbReference>
<dbReference type="Gene3D" id="2.40.50.100">
    <property type="match status" value="1"/>
</dbReference>
<evidence type="ECO:0000259" key="3">
    <source>
        <dbReference type="Pfam" id="PF26002"/>
    </source>
</evidence>
<keyword evidence="5" id="KW-1185">Reference proteome</keyword>
<reference evidence="4 5" key="1">
    <citation type="submission" date="2008-06" db="EMBL/GenBank/DDBJ databases">
        <title>Complete sequence of Pelodictyon phaeoclathratiforme BU-1.</title>
        <authorList>
            <consortium name="US DOE Joint Genome Institute"/>
            <person name="Lucas S."/>
            <person name="Copeland A."/>
            <person name="Lapidus A."/>
            <person name="Glavina del Rio T."/>
            <person name="Dalin E."/>
            <person name="Tice H."/>
            <person name="Bruce D."/>
            <person name="Goodwin L."/>
            <person name="Pitluck S."/>
            <person name="Schmutz J."/>
            <person name="Larimer F."/>
            <person name="Land M."/>
            <person name="Hauser L."/>
            <person name="Kyrpides N."/>
            <person name="Mikhailova N."/>
            <person name="Liu Z."/>
            <person name="Li T."/>
            <person name="Zhao F."/>
            <person name="Overmann J."/>
            <person name="Bryant D.A."/>
            <person name="Richardson P."/>
        </authorList>
    </citation>
    <scope>NUCLEOTIDE SEQUENCE [LARGE SCALE GENOMIC DNA]</scope>
    <source>
        <strain evidence="5">DSM 5477 / BU-1</strain>
    </source>
</reference>
<dbReference type="Proteomes" id="UP000002724">
    <property type="component" value="Chromosome"/>
</dbReference>
<keyword evidence="1" id="KW-0472">Membrane</keyword>
<gene>
    <name evidence="4" type="ordered locus">Ppha_0380</name>
</gene>
<dbReference type="AlphaFoldDB" id="B4SCC9"/>
<feature type="domain" description="AprE-like beta-barrel" evidence="3">
    <location>
        <begin position="276"/>
        <end position="370"/>
    </location>
</feature>
<dbReference type="InterPro" id="IPR058781">
    <property type="entry name" value="HH_AprE-like"/>
</dbReference>
<keyword evidence="1" id="KW-1133">Transmembrane helix</keyword>
<dbReference type="SUPFAM" id="SSF111369">
    <property type="entry name" value="HlyD-like secretion proteins"/>
    <property type="match status" value="1"/>
</dbReference>
<dbReference type="eggNOG" id="COG0845">
    <property type="taxonomic scope" value="Bacteria"/>
</dbReference>